<evidence type="ECO:0000256" key="4">
    <source>
        <dbReference type="SAM" id="MobiDB-lite"/>
    </source>
</evidence>
<dbReference type="CDD" id="cd05157">
    <property type="entry name" value="ETNK_euk"/>
    <property type="match status" value="1"/>
</dbReference>
<evidence type="ECO:0000256" key="1">
    <source>
        <dbReference type="ARBA" id="ARBA00037883"/>
    </source>
</evidence>
<dbReference type="PANTHER" id="PTHR22603">
    <property type="entry name" value="CHOLINE/ETHANOALAMINE KINASE"/>
    <property type="match status" value="1"/>
</dbReference>
<dbReference type="Proteomes" id="UP000803884">
    <property type="component" value="Unassembled WGS sequence"/>
</dbReference>
<accession>A0AB34KPZ9</accession>
<dbReference type="PANTHER" id="PTHR22603:SF66">
    <property type="entry name" value="ETHANOLAMINE KINASE"/>
    <property type="match status" value="1"/>
</dbReference>
<gene>
    <name evidence="5" type="ORF">WHR41_05775</name>
</gene>
<proteinExistence type="inferred from homology"/>
<dbReference type="GeneID" id="96007218"/>
<dbReference type="InterPro" id="IPR011009">
    <property type="entry name" value="Kinase-like_dom_sf"/>
</dbReference>
<evidence type="ECO:0000256" key="3">
    <source>
        <dbReference type="ARBA" id="ARBA00038874"/>
    </source>
</evidence>
<dbReference type="EC" id="2.7.1.82" evidence="3"/>
<dbReference type="GO" id="GO:0005737">
    <property type="term" value="C:cytoplasm"/>
    <property type="evidence" value="ECO:0007669"/>
    <property type="project" value="TreeGrafter"/>
</dbReference>
<organism evidence="5 6">
    <name type="scientific">Cladosporium halotolerans</name>
    <dbReference type="NCBI Taxonomy" id="1052096"/>
    <lineage>
        <taxon>Eukaryota</taxon>
        <taxon>Fungi</taxon>
        <taxon>Dikarya</taxon>
        <taxon>Ascomycota</taxon>
        <taxon>Pezizomycotina</taxon>
        <taxon>Dothideomycetes</taxon>
        <taxon>Dothideomycetidae</taxon>
        <taxon>Cladosporiales</taxon>
        <taxon>Cladosporiaceae</taxon>
        <taxon>Cladosporium</taxon>
    </lineage>
</organism>
<name>A0AB34KPZ9_9PEZI</name>
<comment type="pathway">
    <text evidence="1">Phospholipid metabolism; phosphatidylethanolamine biosynthesis; phosphatidylethanolamine from ethanolamine: step 1/3.</text>
</comment>
<dbReference type="Pfam" id="PF01633">
    <property type="entry name" value="Choline_kinase"/>
    <property type="match status" value="1"/>
</dbReference>
<protein>
    <recommendedName>
        <fullName evidence="3">ethanolamine kinase</fullName>
        <ecNumber evidence="3">2.7.1.82</ecNumber>
    </recommendedName>
</protein>
<evidence type="ECO:0000313" key="5">
    <source>
        <dbReference type="EMBL" id="KAL1585303.1"/>
    </source>
</evidence>
<comment type="caution">
    <text evidence="5">The sequence shown here is derived from an EMBL/GenBank/DDBJ whole genome shotgun (WGS) entry which is preliminary data.</text>
</comment>
<evidence type="ECO:0000313" key="6">
    <source>
        <dbReference type="Proteomes" id="UP000803884"/>
    </source>
</evidence>
<comment type="similarity">
    <text evidence="2">Belongs to the choline/ethanolamine kinase family.</text>
</comment>
<feature type="compositionally biased region" description="Polar residues" evidence="4">
    <location>
        <begin position="183"/>
        <end position="201"/>
    </location>
</feature>
<dbReference type="Gene3D" id="3.90.1200.10">
    <property type="match status" value="1"/>
</dbReference>
<dbReference type="SUPFAM" id="SSF56112">
    <property type="entry name" value="Protein kinase-like (PK-like)"/>
    <property type="match status" value="1"/>
</dbReference>
<dbReference type="EMBL" id="JAAQHG020000020">
    <property type="protein sequence ID" value="KAL1585303.1"/>
    <property type="molecule type" value="Genomic_DNA"/>
</dbReference>
<dbReference type="GO" id="GO:0006646">
    <property type="term" value="P:phosphatidylethanolamine biosynthetic process"/>
    <property type="evidence" value="ECO:0007669"/>
    <property type="project" value="TreeGrafter"/>
</dbReference>
<sequence length="424" mass="47426">MSTTTPEGAAVGRIDSPVNGLYSIPHIPHCYDNADPDNSALRLVQAYAPEWKDSNGKIKFKRFTEGITNTLTKATIEFPGNTASEVDRNAILLRAYGKGTDVLIDRQRELNAHTLLASRGLAPPLLARFENGLMYKYVEGDVCSPEDLRKPEVYKQVAQRLGQWHGGLPISAISALPRLNGKTPGQKSSQATEQQPQPTPNTWTVVTQWIDALPANTPELAKRRDDLRAEFTTIVEKFSDVPGLFGKSYVFSHCDLLSGNVIVQRPCGSPKDSTSHPVAFIDYEYTTPSPAAFDIANHFAEWAGFDCDHASVPTKSQRREFLRAYVASFYENCISDDESMAMEIDLRAAIDQLYEQVEAFRGLPGFYWGVWALIQATISQIDFDYASYAEIRLGEYWAWKAEADGSRAKEGKEMPVRERRWAEE</sequence>
<dbReference type="GO" id="GO:0004305">
    <property type="term" value="F:ethanolamine kinase activity"/>
    <property type="evidence" value="ECO:0007669"/>
    <property type="project" value="UniProtKB-EC"/>
</dbReference>
<reference evidence="5 6" key="1">
    <citation type="journal article" date="2020" name="Microbiol. Resour. Announc.">
        <title>Draft Genome Sequence of a Cladosporium Species Isolated from the Mesophotic Ascidian Didemnum maculosum.</title>
        <authorList>
            <person name="Gioti A."/>
            <person name="Siaperas R."/>
            <person name="Nikolaivits E."/>
            <person name="Le Goff G."/>
            <person name="Ouazzani J."/>
            <person name="Kotoulas G."/>
            <person name="Topakas E."/>
        </authorList>
    </citation>
    <scope>NUCLEOTIDE SEQUENCE [LARGE SCALE GENOMIC DNA]</scope>
    <source>
        <strain evidence="5 6">TM138-S3</strain>
    </source>
</reference>
<evidence type="ECO:0000256" key="2">
    <source>
        <dbReference type="ARBA" id="ARBA00038211"/>
    </source>
</evidence>
<dbReference type="AlphaFoldDB" id="A0AB34KPZ9"/>
<keyword evidence="6" id="KW-1185">Reference proteome</keyword>
<dbReference type="RefSeq" id="XP_069228409.1">
    <property type="nucleotide sequence ID" value="XM_069374380.1"/>
</dbReference>
<feature type="region of interest" description="Disordered" evidence="4">
    <location>
        <begin position="179"/>
        <end position="201"/>
    </location>
</feature>